<feature type="transmembrane region" description="Helical" evidence="1">
    <location>
        <begin position="318"/>
        <end position="337"/>
    </location>
</feature>
<dbReference type="RefSeq" id="XP_029758634.1">
    <property type="nucleotide sequence ID" value="XM_029910152.1"/>
</dbReference>
<dbReference type="GO" id="GO:0055085">
    <property type="term" value="P:transmembrane transport"/>
    <property type="evidence" value="ECO:0007669"/>
    <property type="project" value="InterPro"/>
</dbReference>
<keyword evidence="1" id="KW-1133">Transmembrane helix</keyword>
<gene>
    <name evidence="2" type="ORF">M438DRAFT_52265</name>
</gene>
<accession>A0A074XK89</accession>
<dbReference type="EMBL" id="KL584987">
    <property type="protein sequence ID" value="KEQ82447.1"/>
    <property type="molecule type" value="Genomic_DNA"/>
</dbReference>
<dbReference type="Proteomes" id="UP000030706">
    <property type="component" value="Unassembled WGS sequence"/>
</dbReference>
<feature type="transmembrane region" description="Helical" evidence="1">
    <location>
        <begin position="397"/>
        <end position="418"/>
    </location>
</feature>
<protein>
    <submittedName>
        <fullName evidence="2">Low affinity iron permease</fullName>
    </submittedName>
</protein>
<dbReference type="OrthoDB" id="2224262at2759"/>
<reference evidence="2 3" key="1">
    <citation type="journal article" date="2014" name="BMC Genomics">
        <title>Genome sequencing of four Aureobasidium pullulans varieties: biotechnological potential, stress tolerance, and description of new species.</title>
        <authorList>
            <person name="Gostin Ar C."/>
            <person name="Ohm R.A."/>
            <person name="Kogej T."/>
            <person name="Sonjak S."/>
            <person name="Turk M."/>
            <person name="Zajc J."/>
            <person name="Zalar P."/>
            <person name="Grube M."/>
            <person name="Sun H."/>
            <person name="Han J."/>
            <person name="Sharma A."/>
            <person name="Chiniquy J."/>
            <person name="Ngan C.Y."/>
            <person name="Lipzen A."/>
            <person name="Barry K."/>
            <person name="Grigoriev I.V."/>
            <person name="Gunde-Cimerman N."/>
        </authorList>
    </citation>
    <scope>NUCLEOTIDE SEQUENCE [LARGE SCALE GENOMIC DNA]</scope>
    <source>
        <strain evidence="2 3">EXF-150</strain>
    </source>
</reference>
<evidence type="ECO:0000256" key="1">
    <source>
        <dbReference type="SAM" id="Phobius"/>
    </source>
</evidence>
<dbReference type="InterPro" id="IPR007251">
    <property type="entry name" value="Iron_permease_Fet4"/>
</dbReference>
<feature type="transmembrane region" description="Helical" evidence="1">
    <location>
        <begin position="57"/>
        <end position="80"/>
    </location>
</feature>
<organism evidence="2 3">
    <name type="scientific">Aureobasidium pullulans EXF-150</name>
    <dbReference type="NCBI Taxonomy" id="1043002"/>
    <lineage>
        <taxon>Eukaryota</taxon>
        <taxon>Fungi</taxon>
        <taxon>Dikarya</taxon>
        <taxon>Ascomycota</taxon>
        <taxon>Pezizomycotina</taxon>
        <taxon>Dothideomycetes</taxon>
        <taxon>Dothideomycetidae</taxon>
        <taxon>Dothideales</taxon>
        <taxon>Saccotheciaceae</taxon>
        <taxon>Aureobasidium</taxon>
    </lineage>
</organism>
<feature type="transmembrane region" description="Helical" evidence="1">
    <location>
        <begin position="288"/>
        <end position="312"/>
    </location>
</feature>
<dbReference type="STRING" id="1043002.A0A074XK89"/>
<keyword evidence="1" id="KW-0472">Membrane</keyword>
<feature type="transmembrane region" description="Helical" evidence="1">
    <location>
        <begin position="207"/>
        <end position="227"/>
    </location>
</feature>
<dbReference type="GeneID" id="40752458"/>
<keyword evidence="3" id="KW-1185">Reference proteome</keyword>
<proteinExistence type="predicted"/>
<name>A0A074XK89_AURPU</name>
<dbReference type="HOGENOM" id="CLU_028340_0_0_1"/>
<sequence length="475" mass="52928">MRRFIHFVNSIGARPSISEGAPSYSAVDKDRSHESTVTLLKIDTTKPKRLDRWLDKVVAFSGSNFVLFLTIIVLLAWAFLGIEFASNTGWQVGISDAQAIINMVFDSFLVRQQLNAHTQAMVVACHLDSRATSHKRMLQNLARMEKPAQSQSRIAVPAVEFPQEDLLGRICNAVSASMGHVLTVIGYWICIGVWLAFGHHLGWSDSWFFFINSATSALMIFMLAVLANNRERHEKYLQECTNLVMAADTSLERLLREVTGDTLENEVATISAPEVGKVQRAIDFYADLVGTLLGICLLTVVLVAWIVIGPIMLFDANWWLLIGTYAGLIGMNDGFVLRNLCNICNRQEDTQYDRRILEDKGLAAIIGGDSGDEETAQTTCLDVRFSIAMGNFCSHEYTVVAGVVVIIALILTASLMHWSELGQIICNVPPSIIESFFTLILITGHNIGDEQRRANLQIIYRSRLELISRVESWRA</sequence>
<evidence type="ECO:0000313" key="2">
    <source>
        <dbReference type="EMBL" id="KEQ82447.1"/>
    </source>
</evidence>
<evidence type="ECO:0000313" key="3">
    <source>
        <dbReference type="Proteomes" id="UP000030706"/>
    </source>
</evidence>
<feature type="transmembrane region" description="Helical" evidence="1">
    <location>
        <begin position="179"/>
        <end position="201"/>
    </location>
</feature>
<keyword evidence="1" id="KW-0812">Transmembrane</keyword>
<dbReference type="AlphaFoldDB" id="A0A074XK89"/>
<dbReference type="Pfam" id="PF04120">
    <property type="entry name" value="Iron_permease"/>
    <property type="match status" value="2"/>
</dbReference>